<feature type="compositionally biased region" description="Acidic residues" evidence="6">
    <location>
        <begin position="117"/>
        <end position="133"/>
    </location>
</feature>
<evidence type="ECO:0000313" key="7">
    <source>
        <dbReference type="EMBL" id="EKM60798.1"/>
    </source>
</evidence>
<sequence length="478" mass="52269">MSSPASLRDLYATPPNPWSFNDAPANGTDATVSAPSTSYQWTAPPSSNSQALLGLTAPDDEGMDAKAVAVGLVTSALLQYATTAVAIPWEVGKTLLQVQWIPRDLEALPSRDLPRETDEEEEMSDDSPEEESYFADPQALERNPPLPRMTDERGYVIRQSIADEDVVPEYILPVGSASGTWDMMVRLKSFKPEGWLSLWKGLLTSAVTEILSTALQPIVRTLLESLLSPLLPSLDSPSGLFSPPPLLIPVASQVITGFILSPLDLVRTRLIVQSSRFPTYSGPIDTLRKILKHEGGLQGVYFHPHLFVPTIIDCTLRSVAPFVMPGMVASHLGISSEAHPILVGCAECIGTISSLLVTIPFETVRRRLQVQVRGTAKPLRPCVELRPVPYNGMVDAFWHIITEERSDIPLKPKRHRRKSVTAKGKAAEEGTEKESWLRNTGIGQLYRGLGLRLGANVLVFVLAMTTGRDEPDAGWAEL</sequence>
<dbReference type="GeneID" id="18908271"/>
<evidence type="ECO:0008006" key="9">
    <source>
        <dbReference type="Google" id="ProtNLM"/>
    </source>
</evidence>
<organism evidence="7 8">
    <name type="scientific">Phanerochaete carnosa (strain HHB-10118-sp)</name>
    <name type="common">White-rot fungus</name>
    <name type="synonym">Peniophora carnosa</name>
    <dbReference type="NCBI Taxonomy" id="650164"/>
    <lineage>
        <taxon>Eukaryota</taxon>
        <taxon>Fungi</taxon>
        <taxon>Dikarya</taxon>
        <taxon>Basidiomycota</taxon>
        <taxon>Agaricomycotina</taxon>
        <taxon>Agaricomycetes</taxon>
        <taxon>Polyporales</taxon>
        <taxon>Phanerochaetaceae</taxon>
        <taxon>Phanerochaete</taxon>
    </lineage>
</organism>
<evidence type="ECO:0000256" key="1">
    <source>
        <dbReference type="ARBA" id="ARBA00004141"/>
    </source>
</evidence>
<dbReference type="InParanoid" id="K5WA66"/>
<keyword evidence="3" id="KW-0677">Repeat</keyword>
<dbReference type="Pfam" id="PF00153">
    <property type="entry name" value="Mito_carr"/>
    <property type="match status" value="1"/>
</dbReference>
<dbReference type="SUPFAM" id="SSF103506">
    <property type="entry name" value="Mitochondrial carrier"/>
    <property type="match status" value="1"/>
</dbReference>
<accession>K5WA66</accession>
<dbReference type="InterPro" id="IPR023395">
    <property type="entry name" value="MCP_dom_sf"/>
</dbReference>
<dbReference type="RefSeq" id="XP_007390244.1">
    <property type="nucleotide sequence ID" value="XM_007390182.1"/>
</dbReference>
<dbReference type="InterPro" id="IPR018108">
    <property type="entry name" value="MCP_transmembrane"/>
</dbReference>
<dbReference type="OrthoDB" id="77989at2759"/>
<dbReference type="KEGG" id="pco:PHACADRAFT_133578"/>
<keyword evidence="2" id="KW-0812">Transmembrane</keyword>
<dbReference type="Gene3D" id="1.50.40.10">
    <property type="entry name" value="Mitochondrial carrier domain"/>
    <property type="match status" value="1"/>
</dbReference>
<evidence type="ECO:0000256" key="3">
    <source>
        <dbReference type="ARBA" id="ARBA00022737"/>
    </source>
</evidence>
<name>K5WA66_PHACS</name>
<dbReference type="AlphaFoldDB" id="K5WA66"/>
<protein>
    <recommendedName>
        <fullName evidence="9">Mitochondrial carrier</fullName>
    </recommendedName>
</protein>
<gene>
    <name evidence="7" type="ORF">PHACADRAFT_133578</name>
</gene>
<evidence type="ECO:0000256" key="2">
    <source>
        <dbReference type="ARBA" id="ARBA00022692"/>
    </source>
</evidence>
<dbReference type="EMBL" id="JH930468">
    <property type="protein sequence ID" value="EKM60798.1"/>
    <property type="molecule type" value="Genomic_DNA"/>
</dbReference>
<evidence type="ECO:0000256" key="4">
    <source>
        <dbReference type="ARBA" id="ARBA00022989"/>
    </source>
</evidence>
<feature type="region of interest" description="Disordered" evidence="6">
    <location>
        <begin position="109"/>
        <end position="148"/>
    </location>
</feature>
<dbReference type="Proteomes" id="UP000008370">
    <property type="component" value="Unassembled WGS sequence"/>
</dbReference>
<feature type="region of interest" description="Disordered" evidence="6">
    <location>
        <begin position="13"/>
        <end position="45"/>
    </location>
</feature>
<dbReference type="PANTHER" id="PTHR24089">
    <property type="entry name" value="SOLUTE CARRIER FAMILY 25"/>
    <property type="match status" value="1"/>
</dbReference>
<proteinExistence type="predicted"/>
<evidence type="ECO:0000313" key="8">
    <source>
        <dbReference type="Proteomes" id="UP000008370"/>
    </source>
</evidence>
<keyword evidence="5" id="KW-0472">Membrane</keyword>
<dbReference type="FunCoup" id="K5WA66">
    <property type="interactions" value="39"/>
</dbReference>
<feature type="compositionally biased region" description="Polar residues" evidence="6">
    <location>
        <begin position="28"/>
        <end position="45"/>
    </location>
</feature>
<evidence type="ECO:0000256" key="5">
    <source>
        <dbReference type="ARBA" id="ARBA00023136"/>
    </source>
</evidence>
<keyword evidence="4" id="KW-1133">Transmembrane helix</keyword>
<feature type="region of interest" description="Disordered" evidence="6">
    <location>
        <begin position="412"/>
        <end position="433"/>
    </location>
</feature>
<keyword evidence="8" id="KW-1185">Reference proteome</keyword>
<comment type="subcellular location">
    <subcellularLocation>
        <location evidence="1">Membrane</location>
        <topology evidence="1">Multi-pass membrane protein</topology>
    </subcellularLocation>
</comment>
<dbReference type="GO" id="GO:0016020">
    <property type="term" value="C:membrane"/>
    <property type="evidence" value="ECO:0007669"/>
    <property type="project" value="UniProtKB-SubCell"/>
</dbReference>
<dbReference type="STRING" id="650164.K5WA66"/>
<dbReference type="HOGENOM" id="CLU_023136_0_0_1"/>
<evidence type="ECO:0000256" key="6">
    <source>
        <dbReference type="SAM" id="MobiDB-lite"/>
    </source>
</evidence>
<reference evidence="7 8" key="1">
    <citation type="journal article" date="2012" name="BMC Genomics">
        <title>Comparative genomics of the white-rot fungi, Phanerochaete carnosa and P. chrysosporium, to elucidate the genetic basis of the distinct wood types they colonize.</title>
        <authorList>
            <person name="Suzuki H."/>
            <person name="MacDonald J."/>
            <person name="Syed K."/>
            <person name="Salamov A."/>
            <person name="Hori C."/>
            <person name="Aerts A."/>
            <person name="Henrissat B."/>
            <person name="Wiebenga A."/>
            <person name="vanKuyk P.A."/>
            <person name="Barry K."/>
            <person name="Lindquist E."/>
            <person name="LaButti K."/>
            <person name="Lapidus A."/>
            <person name="Lucas S."/>
            <person name="Coutinho P."/>
            <person name="Gong Y."/>
            <person name="Samejima M."/>
            <person name="Mahadevan R."/>
            <person name="Abou-Zaid M."/>
            <person name="de Vries R.P."/>
            <person name="Igarashi K."/>
            <person name="Yadav J.S."/>
            <person name="Grigoriev I.V."/>
            <person name="Master E.R."/>
        </authorList>
    </citation>
    <scope>NUCLEOTIDE SEQUENCE [LARGE SCALE GENOMIC DNA]</scope>
    <source>
        <strain evidence="7 8">HHB-10118-sp</strain>
    </source>
</reference>